<sequence length="83" mass="9498">MKVVNRAEKDGDNATFERYKGYMLRAYLLLLVGTIIFSNKAKSNVDMTYLNYFIDLDRVHTYAYGTAALAFLYRELSNATVPS</sequence>
<keyword evidence="4" id="KW-1185">Reference proteome</keyword>
<evidence type="ECO:0000313" key="3">
    <source>
        <dbReference type="EMBL" id="MCI43267.1"/>
    </source>
</evidence>
<dbReference type="PANTHER" id="PTHR46033:SF1">
    <property type="entry name" value="PROTEIN MAIN-LIKE 2"/>
    <property type="match status" value="1"/>
</dbReference>
<keyword evidence="1" id="KW-0812">Transmembrane</keyword>
<dbReference type="PANTHER" id="PTHR46033">
    <property type="entry name" value="PROTEIN MAIN-LIKE 2"/>
    <property type="match status" value="1"/>
</dbReference>
<keyword evidence="1" id="KW-0472">Membrane</keyword>
<proteinExistence type="predicted"/>
<protein>
    <submittedName>
        <fullName evidence="3">Serine/threonine-protein phosphatase 7 long form-like protein</fullName>
    </submittedName>
</protein>
<keyword evidence="1" id="KW-1133">Transmembrane helix</keyword>
<dbReference type="EMBL" id="LXQA010315000">
    <property type="protein sequence ID" value="MCI43267.1"/>
    <property type="molecule type" value="Genomic_DNA"/>
</dbReference>
<reference evidence="3 4" key="1">
    <citation type="journal article" date="2018" name="Front. Plant Sci.">
        <title>Red Clover (Trifolium pratense) and Zigzag Clover (T. medium) - A Picture of Genomic Similarities and Differences.</title>
        <authorList>
            <person name="Dluhosova J."/>
            <person name="Istvanek J."/>
            <person name="Nedelnik J."/>
            <person name="Repkova J."/>
        </authorList>
    </citation>
    <scope>NUCLEOTIDE SEQUENCE [LARGE SCALE GENOMIC DNA]</scope>
    <source>
        <strain evidence="4">cv. 10/8</strain>
        <tissue evidence="3">Leaf</tissue>
    </source>
</reference>
<name>A0A392S4G1_9FABA</name>
<organism evidence="3 4">
    <name type="scientific">Trifolium medium</name>
    <dbReference type="NCBI Taxonomy" id="97028"/>
    <lineage>
        <taxon>Eukaryota</taxon>
        <taxon>Viridiplantae</taxon>
        <taxon>Streptophyta</taxon>
        <taxon>Embryophyta</taxon>
        <taxon>Tracheophyta</taxon>
        <taxon>Spermatophyta</taxon>
        <taxon>Magnoliopsida</taxon>
        <taxon>eudicotyledons</taxon>
        <taxon>Gunneridae</taxon>
        <taxon>Pentapetalae</taxon>
        <taxon>rosids</taxon>
        <taxon>fabids</taxon>
        <taxon>Fabales</taxon>
        <taxon>Fabaceae</taxon>
        <taxon>Papilionoideae</taxon>
        <taxon>50 kb inversion clade</taxon>
        <taxon>NPAAA clade</taxon>
        <taxon>Hologalegina</taxon>
        <taxon>IRL clade</taxon>
        <taxon>Trifolieae</taxon>
        <taxon>Trifolium</taxon>
    </lineage>
</organism>
<dbReference type="GO" id="GO:0010073">
    <property type="term" value="P:meristem maintenance"/>
    <property type="evidence" value="ECO:0007669"/>
    <property type="project" value="InterPro"/>
</dbReference>
<evidence type="ECO:0000259" key="2">
    <source>
        <dbReference type="Pfam" id="PF10536"/>
    </source>
</evidence>
<dbReference type="InterPro" id="IPR019557">
    <property type="entry name" value="AminoTfrase-like_pln_mobile"/>
</dbReference>
<dbReference type="Pfam" id="PF10536">
    <property type="entry name" value="PMD"/>
    <property type="match status" value="1"/>
</dbReference>
<comment type="caution">
    <text evidence="3">The sequence shown here is derived from an EMBL/GenBank/DDBJ whole genome shotgun (WGS) entry which is preliminary data.</text>
</comment>
<feature type="transmembrane region" description="Helical" evidence="1">
    <location>
        <begin position="22"/>
        <end position="39"/>
    </location>
</feature>
<evidence type="ECO:0000256" key="1">
    <source>
        <dbReference type="SAM" id="Phobius"/>
    </source>
</evidence>
<evidence type="ECO:0000313" key="4">
    <source>
        <dbReference type="Proteomes" id="UP000265520"/>
    </source>
</evidence>
<dbReference type="Proteomes" id="UP000265520">
    <property type="component" value="Unassembled WGS sequence"/>
</dbReference>
<feature type="domain" description="Aminotransferase-like plant mobile" evidence="2">
    <location>
        <begin position="20"/>
        <end position="80"/>
    </location>
</feature>
<dbReference type="AlphaFoldDB" id="A0A392S4G1"/>
<accession>A0A392S4G1</accession>
<dbReference type="InterPro" id="IPR044824">
    <property type="entry name" value="MAIN-like"/>
</dbReference>